<reference evidence="3" key="1">
    <citation type="journal article" date="2014" name="Int. J. Syst. Evol. Microbiol.">
        <title>Complete genome sequence of Corynebacterium casei LMG S-19264T (=DSM 44701T), isolated from a smear-ripened cheese.</title>
        <authorList>
            <consortium name="US DOE Joint Genome Institute (JGI-PGF)"/>
            <person name="Walter F."/>
            <person name="Albersmeier A."/>
            <person name="Kalinowski J."/>
            <person name="Ruckert C."/>
        </authorList>
    </citation>
    <scope>NUCLEOTIDE SEQUENCE</scope>
    <source>
        <strain evidence="3">VKM Ac-1321</strain>
    </source>
</reference>
<gene>
    <name evidence="3" type="ORF">GCM10017581_065090</name>
</gene>
<sequence>MGTVGRVTKAAPVIIGFDGSAAAERALRDSAALLGPRPALVVTVWEAGRAFETATLPMTGLEMPTALDIRGAIEAELELYEPARRTTQRGVRIAREAGYSDVEGLTVADDRTVADTLIRLARERHGLGIVVGTHGRRSISELLLGSTSSSLVHKAACPVVVVRTHNDD</sequence>
<dbReference type="PANTHER" id="PTHR46268:SF15">
    <property type="entry name" value="UNIVERSAL STRESS PROTEIN HP_0031"/>
    <property type="match status" value="1"/>
</dbReference>
<dbReference type="InterPro" id="IPR006015">
    <property type="entry name" value="Universal_stress_UspA"/>
</dbReference>
<reference evidence="3" key="2">
    <citation type="submission" date="2023-01" db="EMBL/GenBank/DDBJ databases">
        <authorList>
            <person name="Sun Q."/>
            <person name="Evtushenko L."/>
        </authorList>
    </citation>
    <scope>NUCLEOTIDE SEQUENCE</scope>
    <source>
        <strain evidence="3">VKM Ac-1321</strain>
    </source>
</reference>
<feature type="domain" description="UspA" evidence="2">
    <location>
        <begin position="13"/>
        <end position="163"/>
    </location>
</feature>
<evidence type="ECO:0000313" key="3">
    <source>
        <dbReference type="EMBL" id="GLL04762.1"/>
    </source>
</evidence>
<organism evidence="3 4">
    <name type="scientific">Dactylosporangium matsuzakiense</name>
    <dbReference type="NCBI Taxonomy" id="53360"/>
    <lineage>
        <taxon>Bacteria</taxon>
        <taxon>Bacillati</taxon>
        <taxon>Actinomycetota</taxon>
        <taxon>Actinomycetes</taxon>
        <taxon>Micromonosporales</taxon>
        <taxon>Micromonosporaceae</taxon>
        <taxon>Dactylosporangium</taxon>
    </lineage>
</organism>
<dbReference type="SUPFAM" id="SSF52402">
    <property type="entry name" value="Adenine nucleotide alpha hydrolases-like"/>
    <property type="match status" value="1"/>
</dbReference>
<dbReference type="PRINTS" id="PR01438">
    <property type="entry name" value="UNVRSLSTRESS"/>
</dbReference>
<evidence type="ECO:0000313" key="4">
    <source>
        <dbReference type="Proteomes" id="UP001143480"/>
    </source>
</evidence>
<dbReference type="EMBL" id="BSFP01000049">
    <property type="protein sequence ID" value="GLL04762.1"/>
    <property type="molecule type" value="Genomic_DNA"/>
</dbReference>
<dbReference type="Proteomes" id="UP001143480">
    <property type="component" value="Unassembled WGS sequence"/>
</dbReference>
<dbReference type="InterPro" id="IPR006016">
    <property type="entry name" value="UspA"/>
</dbReference>
<evidence type="ECO:0000259" key="2">
    <source>
        <dbReference type="Pfam" id="PF00582"/>
    </source>
</evidence>
<dbReference type="PANTHER" id="PTHR46268">
    <property type="entry name" value="STRESS RESPONSE PROTEIN NHAX"/>
    <property type="match status" value="1"/>
</dbReference>
<comment type="similarity">
    <text evidence="1">Belongs to the universal stress protein A family.</text>
</comment>
<protein>
    <recommendedName>
        <fullName evidence="2">UspA domain-containing protein</fullName>
    </recommendedName>
</protein>
<evidence type="ECO:0000256" key="1">
    <source>
        <dbReference type="ARBA" id="ARBA00008791"/>
    </source>
</evidence>
<keyword evidence="4" id="KW-1185">Reference proteome</keyword>
<name>A0A9W6KP84_9ACTN</name>
<dbReference type="Pfam" id="PF00582">
    <property type="entry name" value="Usp"/>
    <property type="match status" value="1"/>
</dbReference>
<dbReference type="AlphaFoldDB" id="A0A9W6KP84"/>
<dbReference type="Gene3D" id="3.40.50.620">
    <property type="entry name" value="HUPs"/>
    <property type="match status" value="1"/>
</dbReference>
<comment type="caution">
    <text evidence="3">The sequence shown here is derived from an EMBL/GenBank/DDBJ whole genome shotgun (WGS) entry which is preliminary data.</text>
</comment>
<dbReference type="InterPro" id="IPR014729">
    <property type="entry name" value="Rossmann-like_a/b/a_fold"/>
</dbReference>
<proteinExistence type="inferred from homology"/>
<accession>A0A9W6KP84</accession>